<comment type="caution">
    <text evidence="8">The sequence shown here is derived from an EMBL/GenBank/DDBJ whole genome shotgun (WGS) entry which is preliminary data.</text>
</comment>
<sequence>MCAAGISGRQIFNLTISDLAEENTIETLTEFIHKTWTIFGVSVLFNFHQDEVHLKQYASRLREEVASTSAQEDVTYSTEFCVLEHITPRPSSLDPPPVQIIVYAENSNKKENHKCIYKGVLLSWRNNRKNILTFSNSVRLPLLLCRGGKNITQIVHNVLSRMFDCMFMTLPAREDDLLWLVPIVISPIGEGNQPKSTHEISLHYKIPELETDDGITVTFPVLDLVKILEEIMKDQDDEGSEVSFKADHIEKFREVLYVQMLKVASLQLGFCTLWKITLPAITIVENRMKVMNTNIMNRVLLYLNEKALDILHTI</sequence>
<evidence type="ECO:0000313" key="8">
    <source>
        <dbReference type="EMBL" id="CAL7933930.1"/>
    </source>
</evidence>
<protein>
    <recommendedName>
        <fullName evidence="4">Centromere protein L</fullName>
    </recommendedName>
</protein>
<reference evidence="8 9" key="1">
    <citation type="submission" date="2024-08" db="EMBL/GenBank/DDBJ databases">
        <authorList>
            <person name="Will J Nash"/>
            <person name="Angela Man"/>
            <person name="Seanna McTaggart"/>
            <person name="Kendall Baker"/>
            <person name="Tom Barker"/>
            <person name="Leah Catchpole"/>
            <person name="Alex Durrant"/>
            <person name="Karim Gharbi"/>
            <person name="Naomi Irish"/>
            <person name="Gemy Kaithakottil"/>
            <person name="Debby Ku"/>
            <person name="Aaliyah Providence"/>
            <person name="Felix Shaw"/>
            <person name="David Swarbreck"/>
            <person name="Chris Watkins"/>
            <person name="Ann M. McCartney"/>
            <person name="Giulio Formenti"/>
            <person name="Alice Mouton"/>
            <person name="Noel Vella"/>
            <person name="Bjorn M von Reumont"/>
            <person name="Adriana Vella"/>
            <person name="Wilfried Haerty"/>
        </authorList>
    </citation>
    <scope>NUCLEOTIDE SEQUENCE [LARGE SCALE GENOMIC DNA]</scope>
</reference>
<dbReference type="PANTHER" id="PTHR31740:SF2">
    <property type="entry name" value="CENTROMERE PROTEIN L"/>
    <property type="match status" value="1"/>
</dbReference>
<evidence type="ECO:0000256" key="7">
    <source>
        <dbReference type="ARBA" id="ARBA00023328"/>
    </source>
</evidence>
<comment type="subcellular location">
    <subcellularLocation>
        <location evidence="2">Chromosome</location>
        <location evidence="2">Centromere</location>
    </subcellularLocation>
    <subcellularLocation>
        <location evidence="1">Nucleus</location>
    </subcellularLocation>
</comment>
<dbReference type="InterPro" id="IPR025204">
    <property type="entry name" value="CENP-L"/>
</dbReference>
<evidence type="ECO:0000256" key="4">
    <source>
        <dbReference type="ARBA" id="ARBA00016380"/>
    </source>
</evidence>
<evidence type="ECO:0000256" key="3">
    <source>
        <dbReference type="ARBA" id="ARBA00011060"/>
    </source>
</evidence>
<dbReference type="EMBL" id="CAXAJV020001281">
    <property type="protein sequence ID" value="CAL7933930.1"/>
    <property type="molecule type" value="Genomic_DNA"/>
</dbReference>
<evidence type="ECO:0000256" key="6">
    <source>
        <dbReference type="ARBA" id="ARBA00023242"/>
    </source>
</evidence>
<comment type="similarity">
    <text evidence="3">Belongs to the CENP-L/IML3 family.</text>
</comment>
<keyword evidence="5" id="KW-0158">Chromosome</keyword>
<evidence type="ECO:0000256" key="5">
    <source>
        <dbReference type="ARBA" id="ARBA00022454"/>
    </source>
</evidence>
<organism evidence="8 9">
    <name type="scientific">Xylocopa violacea</name>
    <name type="common">Violet carpenter bee</name>
    <name type="synonym">Apis violacea</name>
    <dbReference type="NCBI Taxonomy" id="135666"/>
    <lineage>
        <taxon>Eukaryota</taxon>
        <taxon>Metazoa</taxon>
        <taxon>Ecdysozoa</taxon>
        <taxon>Arthropoda</taxon>
        <taxon>Hexapoda</taxon>
        <taxon>Insecta</taxon>
        <taxon>Pterygota</taxon>
        <taxon>Neoptera</taxon>
        <taxon>Endopterygota</taxon>
        <taxon>Hymenoptera</taxon>
        <taxon>Apocrita</taxon>
        <taxon>Aculeata</taxon>
        <taxon>Apoidea</taxon>
        <taxon>Anthophila</taxon>
        <taxon>Apidae</taxon>
        <taxon>Xylocopa</taxon>
        <taxon>Xylocopa</taxon>
    </lineage>
</organism>
<gene>
    <name evidence="8" type="ORF">XYLVIOL_LOCUS735</name>
</gene>
<keyword evidence="9" id="KW-1185">Reference proteome</keyword>
<evidence type="ECO:0000313" key="9">
    <source>
        <dbReference type="Proteomes" id="UP001642520"/>
    </source>
</evidence>
<keyword evidence="7" id="KW-0137">Centromere</keyword>
<dbReference type="Pfam" id="PF13092">
    <property type="entry name" value="CENP-L"/>
    <property type="match status" value="1"/>
</dbReference>
<accession>A0ABP1N2Q1</accession>
<dbReference type="PANTHER" id="PTHR31740">
    <property type="entry name" value="CENTROMERE PROTEIN L"/>
    <property type="match status" value="1"/>
</dbReference>
<dbReference type="Proteomes" id="UP001642520">
    <property type="component" value="Unassembled WGS sequence"/>
</dbReference>
<evidence type="ECO:0000256" key="2">
    <source>
        <dbReference type="ARBA" id="ARBA00004584"/>
    </source>
</evidence>
<keyword evidence="6" id="KW-0539">Nucleus</keyword>
<proteinExistence type="inferred from homology"/>
<name>A0ABP1N2Q1_XYLVO</name>
<evidence type="ECO:0000256" key="1">
    <source>
        <dbReference type="ARBA" id="ARBA00004123"/>
    </source>
</evidence>